<dbReference type="Gene3D" id="1.10.3720.10">
    <property type="entry name" value="MetI-like"/>
    <property type="match status" value="1"/>
</dbReference>
<keyword evidence="4 7" id="KW-0812">Transmembrane</keyword>
<dbReference type="PANTHER" id="PTHR30193">
    <property type="entry name" value="ABC TRANSPORTER PERMEASE PROTEIN"/>
    <property type="match status" value="1"/>
</dbReference>
<evidence type="ECO:0000256" key="3">
    <source>
        <dbReference type="ARBA" id="ARBA00022475"/>
    </source>
</evidence>
<accession>A0A5R9GGG9</accession>
<dbReference type="GO" id="GO:0055085">
    <property type="term" value="P:transmembrane transport"/>
    <property type="evidence" value="ECO:0007669"/>
    <property type="project" value="InterPro"/>
</dbReference>
<dbReference type="OrthoDB" id="9788108at2"/>
<feature type="domain" description="ABC transmembrane type-1" evidence="8">
    <location>
        <begin position="77"/>
        <end position="293"/>
    </location>
</feature>
<dbReference type="AlphaFoldDB" id="A0A5R9GGG9"/>
<evidence type="ECO:0000256" key="4">
    <source>
        <dbReference type="ARBA" id="ARBA00022692"/>
    </source>
</evidence>
<evidence type="ECO:0000256" key="5">
    <source>
        <dbReference type="ARBA" id="ARBA00022989"/>
    </source>
</evidence>
<feature type="transmembrane region" description="Helical" evidence="7">
    <location>
        <begin position="114"/>
        <end position="134"/>
    </location>
</feature>
<protein>
    <submittedName>
        <fullName evidence="9">Sugar ABC transporter permease</fullName>
    </submittedName>
</protein>
<evidence type="ECO:0000259" key="8">
    <source>
        <dbReference type="PROSITE" id="PS50928"/>
    </source>
</evidence>
<evidence type="ECO:0000313" key="9">
    <source>
        <dbReference type="EMBL" id="TLS53260.1"/>
    </source>
</evidence>
<keyword evidence="10" id="KW-1185">Reference proteome</keyword>
<feature type="transmembrane region" description="Helical" evidence="7">
    <location>
        <begin position="81"/>
        <end position="102"/>
    </location>
</feature>
<comment type="similarity">
    <text evidence="7">Belongs to the binding-protein-dependent transport system permease family.</text>
</comment>
<evidence type="ECO:0000256" key="1">
    <source>
        <dbReference type="ARBA" id="ARBA00004651"/>
    </source>
</evidence>
<comment type="subcellular location">
    <subcellularLocation>
        <location evidence="1 7">Cell membrane</location>
        <topology evidence="1 7">Multi-pass membrane protein</topology>
    </subcellularLocation>
</comment>
<evidence type="ECO:0000256" key="7">
    <source>
        <dbReference type="RuleBase" id="RU363032"/>
    </source>
</evidence>
<dbReference type="InterPro" id="IPR051393">
    <property type="entry name" value="ABC_transporter_permease"/>
</dbReference>
<proteinExistence type="inferred from homology"/>
<comment type="caution">
    <text evidence="9">The sequence shown here is derived from an EMBL/GenBank/DDBJ whole genome shotgun (WGS) entry which is preliminary data.</text>
</comment>
<feature type="transmembrane region" description="Helical" evidence="7">
    <location>
        <begin position="20"/>
        <end position="46"/>
    </location>
</feature>
<dbReference type="SUPFAM" id="SSF160964">
    <property type="entry name" value="MalF N-terminal region-like"/>
    <property type="match status" value="1"/>
</dbReference>
<dbReference type="Pfam" id="PF00528">
    <property type="entry name" value="BPD_transp_1"/>
    <property type="match status" value="1"/>
</dbReference>
<feature type="transmembrane region" description="Helical" evidence="7">
    <location>
        <begin position="208"/>
        <end position="232"/>
    </location>
</feature>
<dbReference type="InterPro" id="IPR035906">
    <property type="entry name" value="MetI-like_sf"/>
</dbReference>
<dbReference type="GO" id="GO:0005886">
    <property type="term" value="C:plasma membrane"/>
    <property type="evidence" value="ECO:0007669"/>
    <property type="project" value="UniProtKB-SubCell"/>
</dbReference>
<keyword evidence="3" id="KW-1003">Cell membrane</keyword>
<evidence type="ECO:0000313" key="10">
    <source>
        <dbReference type="Proteomes" id="UP000309676"/>
    </source>
</evidence>
<evidence type="ECO:0000256" key="6">
    <source>
        <dbReference type="ARBA" id="ARBA00023136"/>
    </source>
</evidence>
<keyword evidence="5 7" id="KW-1133">Transmembrane helix</keyword>
<sequence length="309" mass="35087">MPKKKRKWLSLDKREAAQGYMFVAPWIIGFLCFTGGPLLFSLYASFTNYDITSRMDWVGLRNYQIMFNRDPLFWISLKNTLYYVAIMVPLTTIGSLLVAVLLNVKVPGMRIFRTIYYLPAVLSGIGVYMLWMMLLEPQSGLVNTVLGFVGIDGPNWLTDPNWTKDSLILMRLWAVGGGMLLYLAALQGVSEQLYEAAELDGAGHIRKFWHITVPMVTPVIFFDLVTSLIGGFQVFQEGYIMSADPTNPGSPMNSLLFFNLHMFNKAFKVFDMGYAMAMAWFLFLIAIAVTIFNMVASKYWVHYEGGDNR</sequence>
<dbReference type="PANTHER" id="PTHR30193:SF1">
    <property type="entry name" value="ABC TRANSPORTER PERMEASE PROTEIN YESP-RELATED"/>
    <property type="match status" value="1"/>
</dbReference>
<keyword evidence="6 7" id="KW-0472">Membrane</keyword>
<dbReference type="Proteomes" id="UP000309676">
    <property type="component" value="Unassembled WGS sequence"/>
</dbReference>
<dbReference type="PROSITE" id="PS50928">
    <property type="entry name" value="ABC_TM1"/>
    <property type="match status" value="1"/>
</dbReference>
<dbReference type="EMBL" id="VCIW01000003">
    <property type="protein sequence ID" value="TLS53260.1"/>
    <property type="molecule type" value="Genomic_DNA"/>
</dbReference>
<dbReference type="InterPro" id="IPR000515">
    <property type="entry name" value="MetI-like"/>
</dbReference>
<dbReference type="SUPFAM" id="SSF161098">
    <property type="entry name" value="MetI-like"/>
    <property type="match status" value="1"/>
</dbReference>
<keyword evidence="2 7" id="KW-0813">Transport</keyword>
<dbReference type="CDD" id="cd06261">
    <property type="entry name" value="TM_PBP2"/>
    <property type="match status" value="1"/>
</dbReference>
<organism evidence="9 10">
    <name type="scientific">Paenibacillus antri</name>
    <dbReference type="NCBI Taxonomy" id="2582848"/>
    <lineage>
        <taxon>Bacteria</taxon>
        <taxon>Bacillati</taxon>
        <taxon>Bacillota</taxon>
        <taxon>Bacilli</taxon>
        <taxon>Bacillales</taxon>
        <taxon>Paenibacillaceae</taxon>
        <taxon>Paenibacillus</taxon>
    </lineage>
</organism>
<name>A0A5R9GGG9_9BACL</name>
<feature type="transmembrane region" description="Helical" evidence="7">
    <location>
        <begin position="272"/>
        <end position="296"/>
    </location>
</feature>
<reference evidence="9 10" key="1">
    <citation type="submission" date="2019-05" db="EMBL/GenBank/DDBJ databases">
        <authorList>
            <person name="Narsing Rao M.P."/>
            <person name="Li W.J."/>
        </authorList>
    </citation>
    <scope>NUCLEOTIDE SEQUENCE [LARGE SCALE GENOMIC DNA]</scope>
    <source>
        <strain evidence="9 10">SYSU_K30003</strain>
    </source>
</reference>
<gene>
    <name evidence="9" type="ORF">FE782_06025</name>
</gene>
<feature type="transmembrane region" description="Helical" evidence="7">
    <location>
        <begin position="169"/>
        <end position="188"/>
    </location>
</feature>
<evidence type="ECO:0000256" key="2">
    <source>
        <dbReference type="ARBA" id="ARBA00022448"/>
    </source>
</evidence>